<dbReference type="AlphaFoldDB" id="A0AAD6IMV3"/>
<dbReference type="InterPro" id="IPR014729">
    <property type="entry name" value="Rossmann-like_a/b/a_fold"/>
</dbReference>
<evidence type="ECO:0000313" key="2">
    <source>
        <dbReference type="Proteomes" id="UP001219568"/>
    </source>
</evidence>
<dbReference type="SUPFAM" id="SSF52402">
    <property type="entry name" value="Adenine nucleotide alpha hydrolases-like"/>
    <property type="match status" value="1"/>
</dbReference>
<reference evidence="1" key="1">
    <citation type="journal article" date="2023" name="IMA Fungus">
        <title>Comparative genomic study of the Penicillium genus elucidates a diverse pangenome and 15 lateral gene transfer events.</title>
        <authorList>
            <person name="Petersen C."/>
            <person name="Sorensen T."/>
            <person name="Nielsen M.R."/>
            <person name="Sondergaard T.E."/>
            <person name="Sorensen J.L."/>
            <person name="Fitzpatrick D.A."/>
            <person name="Frisvad J.C."/>
            <person name="Nielsen K.L."/>
        </authorList>
    </citation>
    <scope>NUCLEOTIDE SEQUENCE</scope>
    <source>
        <strain evidence="1">IBT 15450</strain>
    </source>
</reference>
<protein>
    <submittedName>
        <fullName evidence="1">PP-loop ATPase superfamily protein</fullName>
    </submittedName>
</protein>
<accession>A0AAD6IMV3</accession>
<comment type="caution">
    <text evidence="1">The sequence shown here is derived from an EMBL/GenBank/DDBJ whole genome shotgun (WGS) entry which is preliminary data.</text>
</comment>
<dbReference type="EMBL" id="JAQJZL010000002">
    <property type="protein sequence ID" value="KAJ6052516.1"/>
    <property type="molecule type" value="Genomic_DNA"/>
</dbReference>
<dbReference type="Gene3D" id="3.40.50.620">
    <property type="entry name" value="HUPs"/>
    <property type="match status" value="1"/>
</dbReference>
<sequence>KRSAAPASSTFSKPKSTKQLLAQTFPTLVSEWRSALAAAKTAYMKCPSRFSATASYTAGPCIKLLRRLGIRGTVPTVVSSGDRGAARLGIKYVVTRHNADDVAETVMMNLLRGICRDFRGGRALLRIRGLRILSAVSLSSMPIRRKSASFPSGTEVTVAQNSGVARRCWLATQTQGGGDCFPQQKPVPSGAPTHSSS</sequence>
<proteinExistence type="predicted"/>
<evidence type="ECO:0000313" key="1">
    <source>
        <dbReference type="EMBL" id="KAJ6052516.1"/>
    </source>
</evidence>
<name>A0AAD6IMV3_PENCN</name>
<gene>
    <name evidence="1" type="ORF">N7460_003050</name>
</gene>
<dbReference type="Proteomes" id="UP001219568">
    <property type="component" value="Unassembled WGS sequence"/>
</dbReference>
<organism evidence="1 2">
    <name type="scientific">Penicillium canescens</name>
    <dbReference type="NCBI Taxonomy" id="5083"/>
    <lineage>
        <taxon>Eukaryota</taxon>
        <taxon>Fungi</taxon>
        <taxon>Dikarya</taxon>
        <taxon>Ascomycota</taxon>
        <taxon>Pezizomycotina</taxon>
        <taxon>Eurotiomycetes</taxon>
        <taxon>Eurotiomycetidae</taxon>
        <taxon>Eurotiales</taxon>
        <taxon>Aspergillaceae</taxon>
        <taxon>Penicillium</taxon>
    </lineage>
</organism>
<feature type="non-terminal residue" evidence="1">
    <location>
        <position position="1"/>
    </location>
</feature>
<reference evidence="1" key="2">
    <citation type="submission" date="2023-01" db="EMBL/GenBank/DDBJ databases">
        <authorList>
            <person name="Petersen C."/>
        </authorList>
    </citation>
    <scope>NUCLEOTIDE SEQUENCE</scope>
    <source>
        <strain evidence="1">IBT 15450</strain>
    </source>
</reference>
<keyword evidence="2" id="KW-1185">Reference proteome</keyword>